<dbReference type="PANTHER" id="PTHR34555">
    <property type="entry name" value="INTEGRAL MEMBRANE HEMOLYSIN-III-LIKE PROTEIN"/>
    <property type="match status" value="1"/>
</dbReference>
<dbReference type="STRING" id="4615.A0A199UKB6"/>
<accession>A0A199UKB6</accession>
<evidence type="ECO:0000313" key="7">
    <source>
        <dbReference type="RefSeq" id="XP_020114928.1"/>
    </source>
</evidence>
<feature type="region of interest" description="Disordered" evidence="1">
    <location>
        <begin position="21"/>
        <end position="74"/>
    </location>
</feature>
<dbReference type="Proteomes" id="UP000092600">
    <property type="component" value="Unassembled WGS sequence"/>
</dbReference>
<evidence type="ECO:0000313" key="2">
    <source>
        <dbReference type="EMBL" id="OAY65030.1"/>
    </source>
</evidence>
<evidence type="ECO:0000313" key="6">
    <source>
        <dbReference type="RefSeq" id="XP_020114927.1"/>
    </source>
</evidence>
<keyword evidence="4" id="KW-1185">Reference proteome</keyword>
<reference evidence="2 3" key="1">
    <citation type="journal article" date="2016" name="DNA Res.">
        <title>The draft genome of MD-2 pineapple using hybrid error correction of long reads.</title>
        <authorList>
            <person name="Redwan R.M."/>
            <person name="Saidin A."/>
            <person name="Kumar S.V."/>
        </authorList>
    </citation>
    <scope>NUCLEOTIDE SEQUENCE [LARGE SCALE GENOMIC DNA]</scope>
    <source>
        <strain evidence="3">cv. MD2</strain>
        <tissue evidence="2">Leaf</tissue>
    </source>
</reference>
<feature type="compositionally biased region" description="Polar residues" evidence="1">
    <location>
        <begin position="23"/>
        <end position="33"/>
    </location>
</feature>
<name>A0A199UKB6_ANACO</name>
<gene>
    <name evidence="5 6 7" type="primary">LOC109728808</name>
    <name evidence="2" type="ORF">ACMD2_09771</name>
</gene>
<dbReference type="OrthoDB" id="1925139at2759"/>
<evidence type="ECO:0000313" key="4">
    <source>
        <dbReference type="Proteomes" id="UP000515123"/>
    </source>
</evidence>
<dbReference type="AlphaFoldDB" id="A0A199UKB6"/>
<evidence type="ECO:0000256" key="1">
    <source>
        <dbReference type="SAM" id="MobiDB-lite"/>
    </source>
</evidence>
<dbReference type="EMBL" id="LSRQ01007332">
    <property type="protein sequence ID" value="OAY65030.1"/>
    <property type="molecule type" value="Genomic_DNA"/>
</dbReference>
<dbReference type="RefSeq" id="XP_020114926.1">
    <property type="nucleotide sequence ID" value="XM_020259337.1"/>
</dbReference>
<dbReference type="Proteomes" id="UP000515123">
    <property type="component" value="Linkage group 24"/>
</dbReference>
<dbReference type="GeneID" id="109728808"/>
<reference evidence="5 6" key="2">
    <citation type="submission" date="2025-04" db="UniProtKB">
        <authorList>
            <consortium name="RefSeq"/>
        </authorList>
    </citation>
    <scope>IDENTIFICATION</scope>
    <source>
        <tissue evidence="5 6">Leaf</tissue>
    </source>
</reference>
<dbReference type="RefSeq" id="XP_020114927.1">
    <property type="nucleotide sequence ID" value="XM_020259338.1"/>
</dbReference>
<feature type="compositionally biased region" description="Polar residues" evidence="1">
    <location>
        <begin position="54"/>
        <end position="74"/>
    </location>
</feature>
<dbReference type="PANTHER" id="PTHR34555:SF1">
    <property type="entry name" value="INTEGRAL MEMBRANE HEMOLYSIN-III-LIKE PROTEIN"/>
    <property type="match status" value="1"/>
</dbReference>
<feature type="region of interest" description="Disordered" evidence="1">
    <location>
        <begin position="103"/>
        <end position="128"/>
    </location>
</feature>
<proteinExistence type="predicted"/>
<organism evidence="2 3">
    <name type="scientific">Ananas comosus</name>
    <name type="common">Pineapple</name>
    <name type="synonym">Ananas ananas</name>
    <dbReference type="NCBI Taxonomy" id="4615"/>
    <lineage>
        <taxon>Eukaryota</taxon>
        <taxon>Viridiplantae</taxon>
        <taxon>Streptophyta</taxon>
        <taxon>Embryophyta</taxon>
        <taxon>Tracheophyta</taxon>
        <taxon>Spermatophyta</taxon>
        <taxon>Magnoliopsida</taxon>
        <taxon>Liliopsida</taxon>
        <taxon>Poales</taxon>
        <taxon>Bromeliaceae</taxon>
        <taxon>Bromelioideae</taxon>
        <taxon>Ananas</taxon>
    </lineage>
</organism>
<sequence>MPVTDKQNPFPLKKVALRELPNESKNIITTPPRNNLPLKSKGVSPESTKIIGTKRQTPDNPTSPSTYQQSNTSANRHLVYVRRKLENEQGKISTCTNVESVDSPESKIIRKDGKAEQNLQNDQRDEPKVASFPVLWPLQNSMFTTGAPVQADPPRPSNQDWKERFIHLQIFLKNCDQSSQEDYIRMLRSLSAAGRSKHAVELEKRAIQLLLEEGKELHRMKVLNVLGKASPKDHLTVSPQTSSIHPYFQQ</sequence>
<evidence type="ECO:0000313" key="3">
    <source>
        <dbReference type="Proteomes" id="UP000092600"/>
    </source>
</evidence>
<dbReference type="RefSeq" id="XP_020114928.1">
    <property type="nucleotide sequence ID" value="XM_020259339.1"/>
</dbReference>
<protein>
    <submittedName>
        <fullName evidence="5 6">Uncharacterized protein LOC109728808</fullName>
    </submittedName>
</protein>
<evidence type="ECO:0000313" key="5">
    <source>
        <dbReference type="RefSeq" id="XP_020114926.1"/>
    </source>
</evidence>
<feature type="compositionally biased region" description="Basic and acidic residues" evidence="1">
    <location>
        <begin position="104"/>
        <end position="115"/>
    </location>
</feature>